<comment type="caution">
    <text evidence="2">The sequence shown here is derived from an EMBL/GenBank/DDBJ whole genome shotgun (WGS) entry which is preliminary data.</text>
</comment>
<accession>A0A1F6DB88</accession>
<proteinExistence type="predicted"/>
<reference evidence="2 3" key="1">
    <citation type="journal article" date="2016" name="Nat. Commun.">
        <title>Thousands of microbial genomes shed light on interconnected biogeochemical processes in an aquifer system.</title>
        <authorList>
            <person name="Anantharaman K."/>
            <person name="Brown C.T."/>
            <person name="Hug L.A."/>
            <person name="Sharon I."/>
            <person name="Castelle C.J."/>
            <person name="Probst A.J."/>
            <person name="Thomas B.C."/>
            <person name="Singh A."/>
            <person name="Wilkins M.J."/>
            <person name="Karaoz U."/>
            <person name="Brodie E.L."/>
            <person name="Williams K.H."/>
            <person name="Hubbard S.S."/>
            <person name="Banfield J.F."/>
        </authorList>
    </citation>
    <scope>NUCLEOTIDE SEQUENCE [LARGE SCALE GENOMIC DNA]</scope>
</reference>
<evidence type="ECO:0000313" key="2">
    <source>
        <dbReference type="EMBL" id="OGG58302.1"/>
    </source>
</evidence>
<sequence>MHQKGNCKSEATASLRSKTAKELGEKHRRKPFSFGVRQAHSESISGKRKLFVIQSATIFVDVIST</sequence>
<protein>
    <submittedName>
        <fullName evidence="2">Uncharacterized protein</fullName>
    </submittedName>
</protein>
<dbReference type="AlphaFoldDB" id="A0A1F6DB88"/>
<organism evidence="2 3">
    <name type="scientific">Candidatus Kaiserbacteria bacterium RIFCSPHIGHO2_01_FULL_55_17</name>
    <dbReference type="NCBI Taxonomy" id="1798484"/>
    <lineage>
        <taxon>Bacteria</taxon>
        <taxon>Candidatus Kaiseribacteriota</taxon>
    </lineage>
</organism>
<dbReference type="Proteomes" id="UP000177958">
    <property type="component" value="Unassembled WGS sequence"/>
</dbReference>
<evidence type="ECO:0000256" key="1">
    <source>
        <dbReference type="SAM" id="MobiDB-lite"/>
    </source>
</evidence>
<gene>
    <name evidence="2" type="ORF">A2853_00055</name>
</gene>
<feature type="region of interest" description="Disordered" evidence="1">
    <location>
        <begin position="1"/>
        <end position="38"/>
    </location>
</feature>
<name>A0A1F6DB88_9BACT</name>
<dbReference type="EMBL" id="MFKX01000004">
    <property type="protein sequence ID" value="OGG58302.1"/>
    <property type="molecule type" value="Genomic_DNA"/>
</dbReference>
<evidence type="ECO:0000313" key="3">
    <source>
        <dbReference type="Proteomes" id="UP000177958"/>
    </source>
</evidence>